<protein>
    <submittedName>
        <fullName evidence="1">Uncharacterized protein</fullName>
    </submittedName>
</protein>
<accession>L7F4Q8</accession>
<reference evidence="1 2" key="1">
    <citation type="journal article" date="2011" name="Plasmid">
        <title>Streptomyces turgidiscabies Car8 contains a modular pathogenicity island that shares virulence genes with other actinobacterial plant pathogens.</title>
        <authorList>
            <person name="Huguet-Tapia J.C."/>
            <person name="Badger J.H."/>
            <person name="Loria R."/>
            <person name="Pettis G.S."/>
        </authorList>
    </citation>
    <scope>NUCLEOTIDE SEQUENCE [LARGE SCALE GENOMIC DNA]</scope>
    <source>
        <strain evidence="1 2">Car8</strain>
    </source>
</reference>
<gene>
    <name evidence="1" type="ORF">STRTUCAR8_01589</name>
</gene>
<evidence type="ECO:0000313" key="2">
    <source>
        <dbReference type="Proteomes" id="UP000010931"/>
    </source>
</evidence>
<dbReference type="PATRIC" id="fig|698760.3.peg.5128"/>
<keyword evidence="2" id="KW-1185">Reference proteome</keyword>
<dbReference type="AlphaFoldDB" id="L7F4Q8"/>
<organism evidence="1 2">
    <name type="scientific">Streptomyces turgidiscabies (strain Car8)</name>
    <dbReference type="NCBI Taxonomy" id="698760"/>
    <lineage>
        <taxon>Bacteria</taxon>
        <taxon>Bacillati</taxon>
        <taxon>Actinomycetota</taxon>
        <taxon>Actinomycetes</taxon>
        <taxon>Kitasatosporales</taxon>
        <taxon>Streptomycetaceae</taxon>
        <taxon>Streptomyces</taxon>
    </lineage>
</organism>
<name>L7F4Q8_STRT8</name>
<sequence length="162" mass="17644">MTVERDNTAMTAYLLSINGAFTRHATIEKAGEAATAAVDSRLDQATSTFVRDARFMKRAFASGDVKAATREHGEWYGSLGSSGDAAMHVRVIEDVNGKLWAEVAAEAATINNMDAEPDAHRDTLLGQHFGGLNEESADAVRREIQRREDAGLPAVPEMHWED</sequence>
<dbReference type="Proteomes" id="UP000010931">
    <property type="component" value="Unassembled WGS sequence"/>
</dbReference>
<comment type="caution">
    <text evidence="1">The sequence shown here is derived from an EMBL/GenBank/DDBJ whole genome shotgun (WGS) entry which is preliminary data.</text>
</comment>
<proteinExistence type="predicted"/>
<dbReference type="EMBL" id="AEJB01000361">
    <property type="protein sequence ID" value="ELP66307.1"/>
    <property type="molecule type" value="Genomic_DNA"/>
</dbReference>
<evidence type="ECO:0000313" key="1">
    <source>
        <dbReference type="EMBL" id="ELP66307.1"/>
    </source>
</evidence>